<accession>A0A918N745</accession>
<reference evidence="2" key="1">
    <citation type="journal article" date="2014" name="Int. J. Syst. Evol. Microbiol.">
        <title>Complete genome sequence of Corynebacterium casei LMG S-19264T (=DSM 44701T), isolated from a smear-ripened cheese.</title>
        <authorList>
            <consortium name="US DOE Joint Genome Institute (JGI-PGF)"/>
            <person name="Walter F."/>
            <person name="Albersmeier A."/>
            <person name="Kalinowski J."/>
            <person name="Ruckert C."/>
        </authorList>
    </citation>
    <scope>NUCLEOTIDE SEQUENCE</scope>
    <source>
        <strain evidence="2">KCTC 22169</strain>
    </source>
</reference>
<gene>
    <name evidence="2" type="ORF">GCM10007392_06420</name>
</gene>
<evidence type="ECO:0000313" key="2">
    <source>
        <dbReference type="EMBL" id="GGX42578.1"/>
    </source>
</evidence>
<dbReference type="RefSeq" id="WP_189607059.1">
    <property type="nucleotide sequence ID" value="NZ_BMXR01000002.1"/>
</dbReference>
<protein>
    <recommendedName>
        <fullName evidence="1">DUF4145 domain-containing protein</fullName>
    </recommendedName>
</protein>
<evidence type="ECO:0000259" key="1">
    <source>
        <dbReference type="Pfam" id="PF13643"/>
    </source>
</evidence>
<organism evidence="2 3">
    <name type="scientific">Saccharospirillum salsuginis</name>
    <dbReference type="NCBI Taxonomy" id="418750"/>
    <lineage>
        <taxon>Bacteria</taxon>
        <taxon>Pseudomonadati</taxon>
        <taxon>Pseudomonadota</taxon>
        <taxon>Gammaproteobacteria</taxon>
        <taxon>Oceanospirillales</taxon>
        <taxon>Saccharospirillaceae</taxon>
        <taxon>Saccharospirillum</taxon>
    </lineage>
</organism>
<evidence type="ECO:0000313" key="3">
    <source>
        <dbReference type="Proteomes" id="UP000626148"/>
    </source>
</evidence>
<feature type="domain" description="DUF4145" evidence="1">
    <location>
        <begin position="125"/>
        <end position="199"/>
    </location>
</feature>
<dbReference type="EMBL" id="BMXR01000002">
    <property type="protein sequence ID" value="GGX42578.1"/>
    <property type="molecule type" value="Genomic_DNA"/>
</dbReference>
<dbReference type="InterPro" id="IPR025285">
    <property type="entry name" value="DUF4145"/>
</dbReference>
<sequence>MDVAPTFGSKKFLCPHCRVVAQQTWFDVRQAAKSANTIISHVFYEYRGTVADWEQKAIAQFIRQVNDANDRHMLDFVPPGFSVATCSSCDKFTLWVEGKLVFPPNIPVAPPNSDMDEDIQSLYLEAASIVGDSPRGATALLRLGLQLLLKQLGKSGKNINSDIKELVSDGLSPKIQQALDLLRVVGNNSVHPGQIDMNDGREIALKLFHVLNFIADEMISKPKELELLYSEVVPDETKQHINERDGNGS</sequence>
<dbReference type="Pfam" id="PF13643">
    <property type="entry name" value="DUF4145"/>
    <property type="match status" value="1"/>
</dbReference>
<dbReference type="Proteomes" id="UP000626148">
    <property type="component" value="Unassembled WGS sequence"/>
</dbReference>
<reference evidence="2" key="2">
    <citation type="submission" date="2020-09" db="EMBL/GenBank/DDBJ databases">
        <authorList>
            <person name="Sun Q."/>
            <person name="Kim S."/>
        </authorList>
    </citation>
    <scope>NUCLEOTIDE SEQUENCE</scope>
    <source>
        <strain evidence="2">KCTC 22169</strain>
    </source>
</reference>
<comment type="caution">
    <text evidence="2">The sequence shown here is derived from an EMBL/GenBank/DDBJ whole genome shotgun (WGS) entry which is preliminary data.</text>
</comment>
<name>A0A918N745_9GAMM</name>
<proteinExistence type="predicted"/>
<keyword evidence="3" id="KW-1185">Reference proteome</keyword>
<dbReference type="AlphaFoldDB" id="A0A918N745"/>